<reference evidence="1 2" key="1">
    <citation type="submission" date="2018-09" db="EMBL/GenBank/DDBJ databases">
        <title>Bacillus saliacetes sp. nov., isolated from Thai shrimp paste (Ka-pi).</title>
        <authorList>
            <person name="Daroonpunt R."/>
            <person name="Tanasupawat S."/>
            <person name="Yiamsombut S."/>
        </authorList>
    </citation>
    <scope>NUCLEOTIDE SEQUENCE [LARGE SCALE GENOMIC DNA]</scope>
    <source>
        <strain evidence="1 2">SKP7-4</strain>
    </source>
</reference>
<proteinExistence type="predicted"/>
<dbReference type="EMBL" id="QXIR01000022">
    <property type="protein sequence ID" value="RIW31377.1"/>
    <property type="molecule type" value="Genomic_DNA"/>
</dbReference>
<evidence type="ECO:0000313" key="2">
    <source>
        <dbReference type="Proteomes" id="UP000265801"/>
    </source>
</evidence>
<protein>
    <submittedName>
        <fullName evidence="1">Uncharacterized protein</fullName>
    </submittedName>
</protein>
<sequence length="59" mass="6974">MNFIKEFSWFVRNESSVVVIKRLFKYINLCNTYLGIGQPLRNSTFTAQQLSKKKNRCNV</sequence>
<gene>
    <name evidence="1" type="ORF">D3H55_15510</name>
</gene>
<organism evidence="1 2">
    <name type="scientific">Bacillus salacetis</name>
    <dbReference type="NCBI Taxonomy" id="2315464"/>
    <lineage>
        <taxon>Bacteria</taxon>
        <taxon>Bacillati</taxon>
        <taxon>Bacillota</taxon>
        <taxon>Bacilli</taxon>
        <taxon>Bacillales</taxon>
        <taxon>Bacillaceae</taxon>
        <taxon>Bacillus</taxon>
    </lineage>
</organism>
<keyword evidence="2" id="KW-1185">Reference proteome</keyword>
<dbReference type="Proteomes" id="UP000265801">
    <property type="component" value="Unassembled WGS sequence"/>
</dbReference>
<comment type="caution">
    <text evidence="1">The sequence shown here is derived from an EMBL/GenBank/DDBJ whole genome shotgun (WGS) entry which is preliminary data.</text>
</comment>
<evidence type="ECO:0000313" key="1">
    <source>
        <dbReference type="EMBL" id="RIW31377.1"/>
    </source>
</evidence>
<dbReference type="AlphaFoldDB" id="A0A3A1QU40"/>
<name>A0A3A1QU40_9BACI</name>
<accession>A0A3A1QU40</accession>